<evidence type="ECO:0000256" key="1">
    <source>
        <dbReference type="SAM" id="MobiDB-lite"/>
    </source>
</evidence>
<feature type="region of interest" description="Disordered" evidence="1">
    <location>
        <begin position="1"/>
        <end position="44"/>
    </location>
</feature>
<feature type="compositionally biased region" description="Basic and acidic residues" evidence="1">
    <location>
        <begin position="28"/>
        <end position="44"/>
    </location>
</feature>
<sequence length="501" mass="58088">MSKRPERKKKKKRTVAGALSLRRKGKLKEKQEEEKEAERQRRYEEEQKARLEFISTEPIPFEERRLLAPIRCKSCGKPLAHKSEMYLDLQYGGLTALDAFERVIDSKDRERSKYIYFLYSMMITSRLDPNSRSTIRILSSIIDKHDNGEILNDDDIFTVLGYPDANVKAKEMTEEMKQTRQEIRTSEIFYKAVLGDDYDKFAQLTTRGIHPRETYTDNNPIQLREIREAKFRTSATNPKREKYGDPTIKDMFDILNLSKYNEYISLVRNGATPSEAFTSLGYSGEDYLAFISDVSRSMQSYDALEFLGYYGHMFDVFMSLKKGYVSGKEAFITMGSNGFEIYIALRQPNGISKERALNILGFYKLCCRASLENPIVLPVGRLFKDNNRSSLPDSILYPYETMEAFQMRERNTKIRRSTVINHIGLGRQEIIKININEDDRIVMAEKGTFLTVGSDNEEDVDLQKFENEDLSDGDDTTSDEEDDEVPLDFNEDDWEDLEEMS</sequence>
<feature type="compositionally biased region" description="Acidic residues" evidence="1">
    <location>
        <begin position="468"/>
        <end position="501"/>
    </location>
</feature>
<feature type="compositionally biased region" description="Basic residues" evidence="1">
    <location>
        <begin position="1"/>
        <end position="14"/>
    </location>
</feature>
<proteinExistence type="predicted"/>
<evidence type="ECO:0000313" key="2">
    <source>
        <dbReference type="EMBL" id="QBK93983.1"/>
    </source>
</evidence>
<gene>
    <name evidence="2" type="ORF">LCPAC406_02970</name>
</gene>
<feature type="region of interest" description="Disordered" evidence="1">
    <location>
        <begin position="457"/>
        <end position="501"/>
    </location>
</feature>
<organism evidence="2">
    <name type="scientific">Pithovirus LCPAC406</name>
    <dbReference type="NCBI Taxonomy" id="2506599"/>
    <lineage>
        <taxon>Viruses</taxon>
        <taxon>Pithoviruses</taxon>
    </lineage>
</organism>
<name>A0A481ZDE4_9VIRU</name>
<reference evidence="2" key="1">
    <citation type="journal article" date="2019" name="MBio">
        <title>Virus Genomes from Deep Sea Sediments Expand the Ocean Megavirome and Support Independent Origins of Viral Gigantism.</title>
        <authorList>
            <person name="Backstrom D."/>
            <person name="Yutin N."/>
            <person name="Jorgensen S.L."/>
            <person name="Dharamshi J."/>
            <person name="Homa F."/>
            <person name="Zaremba-Niedwiedzka K."/>
            <person name="Spang A."/>
            <person name="Wolf Y.I."/>
            <person name="Koonin E.V."/>
            <person name="Ettema T.J."/>
        </authorList>
    </citation>
    <scope>NUCLEOTIDE SEQUENCE</scope>
</reference>
<protein>
    <submittedName>
        <fullName evidence="2">RNA polymerase N 8 kDa subunit</fullName>
    </submittedName>
</protein>
<dbReference type="EMBL" id="MK500609">
    <property type="protein sequence ID" value="QBK93983.1"/>
    <property type="molecule type" value="Genomic_DNA"/>
</dbReference>
<accession>A0A481ZDE4</accession>